<dbReference type="InterPro" id="IPR002731">
    <property type="entry name" value="ATPase_BadF"/>
</dbReference>
<dbReference type="HOGENOM" id="CLU_016274_2_0_5"/>
<dbReference type="PANTHER" id="PTHR43190:SF3">
    <property type="entry name" value="N-ACETYL-D-GLUCOSAMINE KINASE"/>
    <property type="match status" value="1"/>
</dbReference>
<sequence>MADLTDLPGARVCAGLAGARLPGMADAFANRLPFPAQVVDDSVTALAGALGGADGTLASLGTGSFFIRKAAGSIRHVGGWGAQLGDEGSAAWMGRRALSLSLRVADGRLPDDPLAQALIAATPPHPVLFARAASPGDFAQLARLVLRHADTPMAKRLIADTCTALSDGVRDVGHRPGEALVLTGGLGDLLRPHLPTELRAACRPPLGRPLDGALSLARGLP</sequence>
<dbReference type="InterPro" id="IPR052519">
    <property type="entry name" value="Euk-type_GlcNAc_Kinase"/>
</dbReference>
<proteinExistence type="predicted"/>
<reference evidence="2 3" key="1">
    <citation type="submission" date="2013-03" db="EMBL/GenBank/DDBJ databases">
        <authorList>
            <person name="Fiebig A."/>
            <person name="Goeker M."/>
            <person name="Klenk H.-P.P."/>
        </authorList>
    </citation>
    <scope>NUCLEOTIDE SEQUENCE [LARGE SCALE GENOMIC DNA]</scope>
    <source>
        <strain evidence="3">DSM 19469</strain>
    </source>
</reference>
<keyword evidence="3" id="KW-1185">Reference proteome</keyword>
<organism evidence="2 3">
    <name type="scientific">Roseicyclus elongatus DSM 19469</name>
    <dbReference type="NCBI Taxonomy" id="1294273"/>
    <lineage>
        <taxon>Bacteria</taxon>
        <taxon>Pseudomonadati</taxon>
        <taxon>Pseudomonadota</taxon>
        <taxon>Alphaproteobacteria</taxon>
        <taxon>Rhodobacterales</taxon>
        <taxon>Roseobacteraceae</taxon>
        <taxon>Roseicyclus</taxon>
    </lineage>
</organism>
<protein>
    <recommendedName>
        <fullName evidence="1">ATPase BadF/BadG/BcrA/BcrD type domain-containing protein</fullName>
    </recommendedName>
</protein>
<feature type="domain" description="ATPase BadF/BadG/BcrA/BcrD type" evidence="1">
    <location>
        <begin position="13"/>
        <end position="186"/>
    </location>
</feature>
<gene>
    <name evidence="2" type="ORF">roselon_03088</name>
</gene>
<dbReference type="PANTHER" id="PTHR43190">
    <property type="entry name" value="N-ACETYL-D-GLUCOSAMINE KINASE"/>
    <property type="match status" value="1"/>
</dbReference>
<name>W8RVX9_9RHOB</name>
<dbReference type="Pfam" id="PF01869">
    <property type="entry name" value="BcrAD_BadFG"/>
    <property type="match status" value="1"/>
</dbReference>
<evidence type="ECO:0000313" key="2">
    <source>
        <dbReference type="EMBL" id="AHM05359.1"/>
    </source>
</evidence>
<evidence type="ECO:0000259" key="1">
    <source>
        <dbReference type="Pfam" id="PF01869"/>
    </source>
</evidence>
<dbReference type="EMBL" id="CP004372">
    <property type="protein sequence ID" value="AHM05359.1"/>
    <property type="molecule type" value="Genomic_DNA"/>
</dbReference>
<dbReference type="InterPro" id="IPR043129">
    <property type="entry name" value="ATPase_NBD"/>
</dbReference>
<accession>W8RVX9</accession>
<dbReference type="Gene3D" id="3.30.420.40">
    <property type="match status" value="1"/>
</dbReference>
<dbReference type="CDD" id="cd24082">
    <property type="entry name" value="ASKHA_NBD_GspK-like"/>
    <property type="match status" value="1"/>
</dbReference>
<dbReference type="SUPFAM" id="SSF53067">
    <property type="entry name" value="Actin-like ATPase domain"/>
    <property type="match status" value="1"/>
</dbReference>
<dbReference type="KEGG" id="red:roselon_03088"/>
<dbReference type="eggNOG" id="COG2971">
    <property type="taxonomic scope" value="Bacteria"/>
</dbReference>
<evidence type="ECO:0000313" key="3">
    <source>
        <dbReference type="Proteomes" id="UP000019593"/>
    </source>
</evidence>
<dbReference type="AlphaFoldDB" id="W8RVX9"/>
<dbReference type="STRING" id="1294273.roselon_03088"/>
<dbReference type="Proteomes" id="UP000019593">
    <property type="component" value="Chromosome"/>
</dbReference>